<sequence>MKRERQIFNSAIYEEFYEGRHFIRSGLIMGIIFSLVCGFLVTVSGQWLLIYEGLCLIGVMLVPWQILGVTAAGLAGIIALLIPKSFPGQPMTGWSSKLGLTNQPTASVNYLLVLVLIIFMTGLFIRANGGRFDSPAISRNKRNNKVAVYPFNELTIMPFLMLLPGDWFKSGFSFIPLFQLNGHSFAVLLVPVLIGLKLTVRKSNPREFFKNLGKLMLVVAGIGVLMVVGVMINHALALPAMLCLMICYYGVVVITKRRDLKQSFEYSEVMDGIRVIGIRPGTPAAKMNLSVGDVILTVNDIQVTNEDQFYRALSTSPTYCRFKVRDRNDQLKMTESAIFKNSPHEIGVKTYSQSIK</sequence>
<protein>
    <submittedName>
        <fullName evidence="3">Trypsin family serine protease</fullName>
    </submittedName>
</protein>
<accession>A0A0R1W533</accession>
<feature type="transmembrane region" description="Helical" evidence="1">
    <location>
        <begin position="21"/>
        <end position="41"/>
    </location>
</feature>
<evidence type="ECO:0000256" key="1">
    <source>
        <dbReference type="SAM" id="Phobius"/>
    </source>
</evidence>
<keyword evidence="1" id="KW-0472">Membrane</keyword>
<dbReference type="InterPro" id="IPR036034">
    <property type="entry name" value="PDZ_sf"/>
</dbReference>
<dbReference type="Proteomes" id="UP000051966">
    <property type="component" value="Unassembled WGS sequence"/>
</dbReference>
<keyword evidence="4" id="KW-1185">Reference proteome</keyword>
<name>A0A0R1W533_9LACO</name>
<reference evidence="3 4" key="1">
    <citation type="journal article" date="2015" name="Genome Announc.">
        <title>Expanding the biotechnology potential of lactobacilli through comparative genomics of 213 strains and associated genera.</title>
        <authorList>
            <person name="Sun Z."/>
            <person name="Harris H.M."/>
            <person name="McCann A."/>
            <person name="Guo C."/>
            <person name="Argimon S."/>
            <person name="Zhang W."/>
            <person name="Yang X."/>
            <person name="Jeffery I.B."/>
            <person name="Cooney J.C."/>
            <person name="Kagawa T.F."/>
            <person name="Liu W."/>
            <person name="Song Y."/>
            <person name="Salvetti E."/>
            <person name="Wrobel A."/>
            <person name="Rasinkangas P."/>
            <person name="Parkhill J."/>
            <person name="Rea M.C."/>
            <person name="O'Sullivan O."/>
            <person name="Ritari J."/>
            <person name="Douillard F.P."/>
            <person name="Paul Ross R."/>
            <person name="Yang R."/>
            <person name="Briner A.E."/>
            <person name="Felis G.E."/>
            <person name="de Vos W.M."/>
            <person name="Barrangou R."/>
            <person name="Klaenhammer T.R."/>
            <person name="Caufield P.W."/>
            <person name="Cui Y."/>
            <person name="Zhang H."/>
            <person name="O'Toole P.W."/>
        </authorList>
    </citation>
    <scope>NUCLEOTIDE SEQUENCE [LARGE SCALE GENOMIC DNA]</scope>
    <source>
        <strain evidence="3 4">DSM 18382</strain>
    </source>
</reference>
<feature type="transmembrane region" description="Helical" evidence="1">
    <location>
        <begin position="212"/>
        <end position="232"/>
    </location>
</feature>
<dbReference type="PROSITE" id="PS50106">
    <property type="entry name" value="PDZ"/>
    <property type="match status" value="1"/>
</dbReference>
<dbReference type="Pfam" id="PF17820">
    <property type="entry name" value="PDZ_6"/>
    <property type="match status" value="1"/>
</dbReference>
<dbReference type="SUPFAM" id="SSF50156">
    <property type="entry name" value="PDZ domain-like"/>
    <property type="match status" value="1"/>
</dbReference>
<dbReference type="Gene3D" id="2.30.42.10">
    <property type="match status" value="1"/>
</dbReference>
<dbReference type="InterPro" id="IPR001478">
    <property type="entry name" value="PDZ"/>
</dbReference>
<proteinExistence type="predicted"/>
<keyword evidence="1" id="KW-0812">Transmembrane</keyword>
<evidence type="ECO:0000313" key="3">
    <source>
        <dbReference type="EMBL" id="KRM10761.1"/>
    </source>
</evidence>
<feature type="transmembrane region" description="Helical" evidence="1">
    <location>
        <begin position="238"/>
        <end position="255"/>
    </location>
</feature>
<dbReference type="EMBL" id="AZFY01000029">
    <property type="protein sequence ID" value="KRM10761.1"/>
    <property type="molecule type" value="Genomic_DNA"/>
</dbReference>
<comment type="caution">
    <text evidence="3">The sequence shown here is derived from an EMBL/GenBank/DDBJ whole genome shotgun (WGS) entry which is preliminary data.</text>
</comment>
<feature type="transmembrane region" description="Helical" evidence="1">
    <location>
        <begin position="69"/>
        <end position="86"/>
    </location>
</feature>
<dbReference type="InterPro" id="IPR041489">
    <property type="entry name" value="PDZ_6"/>
</dbReference>
<evidence type="ECO:0000259" key="2">
    <source>
        <dbReference type="PROSITE" id="PS50106"/>
    </source>
</evidence>
<feature type="transmembrane region" description="Helical" evidence="1">
    <location>
        <begin position="183"/>
        <end position="200"/>
    </location>
</feature>
<keyword evidence="1" id="KW-1133">Transmembrane helix</keyword>
<keyword evidence="3" id="KW-0378">Hydrolase</keyword>
<dbReference type="GO" id="GO:0006508">
    <property type="term" value="P:proteolysis"/>
    <property type="evidence" value="ECO:0007669"/>
    <property type="project" value="UniProtKB-KW"/>
</dbReference>
<feature type="transmembrane region" description="Helical" evidence="1">
    <location>
        <begin position="47"/>
        <end position="64"/>
    </location>
</feature>
<organism evidence="3 4">
    <name type="scientific">Lentilactobacillus farraginis DSM 18382 = JCM 14108</name>
    <dbReference type="NCBI Taxonomy" id="1423743"/>
    <lineage>
        <taxon>Bacteria</taxon>
        <taxon>Bacillati</taxon>
        <taxon>Bacillota</taxon>
        <taxon>Bacilli</taxon>
        <taxon>Lactobacillales</taxon>
        <taxon>Lactobacillaceae</taxon>
        <taxon>Lentilactobacillus</taxon>
    </lineage>
</organism>
<keyword evidence="3" id="KW-0645">Protease</keyword>
<dbReference type="AlphaFoldDB" id="A0A0R1W533"/>
<feature type="transmembrane region" description="Helical" evidence="1">
    <location>
        <begin position="146"/>
        <end position="163"/>
    </location>
</feature>
<dbReference type="GO" id="GO:0008233">
    <property type="term" value="F:peptidase activity"/>
    <property type="evidence" value="ECO:0007669"/>
    <property type="project" value="UniProtKB-KW"/>
</dbReference>
<evidence type="ECO:0000313" key="4">
    <source>
        <dbReference type="Proteomes" id="UP000051966"/>
    </source>
</evidence>
<dbReference type="SMART" id="SM00228">
    <property type="entry name" value="PDZ"/>
    <property type="match status" value="1"/>
</dbReference>
<gene>
    <name evidence="3" type="ORF">FD41_GL002048</name>
</gene>
<feature type="domain" description="PDZ" evidence="2">
    <location>
        <begin position="251"/>
        <end position="328"/>
    </location>
</feature>
<feature type="transmembrane region" description="Helical" evidence="1">
    <location>
        <begin position="106"/>
        <end position="125"/>
    </location>
</feature>
<dbReference type="PATRIC" id="fig|1423743.5.peg.2108"/>